<feature type="region of interest" description="Disordered" evidence="1">
    <location>
        <begin position="259"/>
        <end position="394"/>
    </location>
</feature>
<feature type="region of interest" description="Disordered" evidence="1">
    <location>
        <begin position="1"/>
        <end position="27"/>
    </location>
</feature>
<organism evidence="2 3">
    <name type="scientific">Streptoalloteichus hindustanus</name>
    <dbReference type="NCBI Taxonomy" id="2017"/>
    <lineage>
        <taxon>Bacteria</taxon>
        <taxon>Bacillati</taxon>
        <taxon>Actinomycetota</taxon>
        <taxon>Actinomycetes</taxon>
        <taxon>Pseudonocardiales</taxon>
        <taxon>Pseudonocardiaceae</taxon>
        <taxon>Streptoalloteichus</taxon>
    </lineage>
</organism>
<accession>A0A1M5CL44</accession>
<dbReference type="STRING" id="2017.SAMN05444320_10474"/>
<gene>
    <name evidence="2" type="ORF">SAMN05444320_10474</name>
</gene>
<reference evidence="2 3" key="1">
    <citation type="submission" date="2016-11" db="EMBL/GenBank/DDBJ databases">
        <authorList>
            <person name="Jaros S."/>
            <person name="Januszkiewicz K."/>
            <person name="Wedrychowicz H."/>
        </authorList>
    </citation>
    <scope>NUCLEOTIDE SEQUENCE [LARGE SCALE GENOMIC DNA]</scope>
    <source>
        <strain evidence="2 3">DSM 44523</strain>
    </source>
</reference>
<dbReference type="Proteomes" id="UP000184501">
    <property type="component" value="Unassembled WGS sequence"/>
</dbReference>
<dbReference type="RefSeq" id="WP_073482915.1">
    <property type="nucleotide sequence ID" value="NZ_FQVN01000004.1"/>
</dbReference>
<dbReference type="AlphaFoldDB" id="A0A1M5CL44"/>
<proteinExistence type="predicted"/>
<feature type="compositionally biased region" description="Basic and acidic residues" evidence="1">
    <location>
        <begin position="268"/>
        <end position="290"/>
    </location>
</feature>
<evidence type="ECO:0000256" key="1">
    <source>
        <dbReference type="SAM" id="MobiDB-lite"/>
    </source>
</evidence>
<feature type="compositionally biased region" description="Basic and acidic residues" evidence="1">
    <location>
        <begin position="322"/>
        <end position="381"/>
    </location>
</feature>
<sequence>MTETAQAANKPHPCPPPPPPSVDPETELQKLREREAKDKVIVTGLQSDLKDIGVAITDLGKSRDEIKKACDSYRIANPRTRVEQAHCDAHKKLHCLAKKVQELLGNDKAHELYELVEKFGQDVRDKACDLEGARFSLQVAQSHKRKADEKLTAEKAKLRDMLATESNSKVPLTELEQLRKGMHDAMAKNDAVEAYLHCKEILRRHDWLVQAYPEPDYFCVDLIEQWGVVYKAQKDVWAKNEECRKHEADVERLTILLDGKPSGWRTDPLGEVRRRWKEKQAKETRTRAGEEPGAATPSGDAAGGPAQQETPAKSGDQPPPGDTERRDRDQRRKELRQERVTTEERKRELEGQLHATTDEDRQAELREKISETDRRMTKIDEELAGLGEEGGATP</sequence>
<name>A0A1M5CL44_STRHI</name>
<evidence type="ECO:0000313" key="2">
    <source>
        <dbReference type="EMBL" id="SHF55438.1"/>
    </source>
</evidence>
<protein>
    <submittedName>
        <fullName evidence="2">Uncharacterized protein</fullName>
    </submittedName>
</protein>
<dbReference type="EMBL" id="FQVN01000004">
    <property type="protein sequence ID" value="SHF55438.1"/>
    <property type="molecule type" value="Genomic_DNA"/>
</dbReference>
<evidence type="ECO:0000313" key="3">
    <source>
        <dbReference type="Proteomes" id="UP000184501"/>
    </source>
</evidence>
<keyword evidence="3" id="KW-1185">Reference proteome</keyword>
<feature type="compositionally biased region" description="Pro residues" evidence="1">
    <location>
        <begin position="12"/>
        <end position="22"/>
    </location>
</feature>